<protein>
    <submittedName>
        <fullName evidence="1">Uncharacterized protein</fullName>
    </submittedName>
</protein>
<organism evidence="1 2">
    <name type="scientific">Solirubrum puertoriconensis</name>
    <dbReference type="NCBI Taxonomy" id="1751427"/>
    <lineage>
        <taxon>Bacteria</taxon>
        <taxon>Pseudomonadati</taxon>
        <taxon>Bacteroidota</taxon>
        <taxon>Cytophagia</taxon>
        <taxon>Cytophagales</taxon>
    </lineage>
</organism>
<evidence type="ECO:0000313" key="2">
    <source>
        <dbReference type="Proteomes" id="UP000054223"/>
    </source>
</evidence>
<evidence type="ECO:0000313" key="1">
    <source>
        <dbReference type="EMBL" id="KUG07420.1"/>
    </source>
</evidence>
<dbReference type="Proteomes" id="UP000054223">
    <property type="component" value="Unassembled WGS sequence"/>
</dbReference>
<name>A0A9X0L4B1_SOLP1</name>
<dbReference type="AlphaFoldDB" id="A0A9X0L4B1"/>
<dbReference type="EMBL" id="LNAL01000007">
    <property type="protein sequence ID" value="KUG07420.1"/>
    <property type="molecule type" value="Genomic_DNA"/>
</dbReference>
<reference evidence="1 2" key="1">
    <citation type="submission" date="2015-11" db="EMBL/GenBank/DDBJ databases">
        <title>Solirubrum puertoriconensis gen. nov. an environmental bacteria isolated in Puerto Rico.</title>
        <authorList>
            <person name="Cuebas-Irizarry M.F."/>
            <person name="Montalvo-Rodriguez R."/>
        </authorList>
    </citation>
    <scope>NUCLEOTIDE SEQUENCE [LARGE SCALE GENOMIC DNA]</scope>
    <source>
        <strain evidence="1 2">MC1A</strain>
    </source>
</reference>
<accession>A0A9X0L4B1</accession>
<keyword evidence="2" id="KW-1185">Reference proteome</keyword>
<comment type="caution">
    <text evidence="1">The sequence shown here is derived from an EMBL/GenBank/DDBJ whole genome shotgun (WGS) entry which is preliminary data.</text>
</comment>
<dbReference type="RefSeq" id="WP_059071045.1">
    <property type="nucleotide sequence ID" value="NZ_LNAL01000007.1"/>
</dbReference>
<proteinExistence type="predicted"/>
<sequence>MITLFTDKDNLFQLPKNQVTVPLGLTCDVYLTGFNELQVQLPATVSILTNCYILSTPATAELPRLGLNGTLEVVQDNQVVYATHIQFREPESILIDNL</sequence>
<gene>
    <name evidence="1" type="ORF">ASU33_13790</name>
</gene>